<comment type="subcellular location">
    <subcellularLocation>
        <location evidence="1">Cell membrane</location>
        <topology evidence="1">Peripheral membrane protein</topology>
    </subcellularLocation>
</comment>
<sequence>MRDHVDPLRTDWAEVAAPAVPACRVAVSDLTVTRDRKTLLNIPTLTLEAPGPSVIIGPNGAGKSLLLRLIHGLLPATTGQISLTNPSGGGAVKQAMLFQKPVLLRRSVSGNLGFVLRQQGVPWRDRRARIAALLAQGHLQTRAKQPARSLSGGEQQRLALVRALATGPDLLLLDEPTAPLDPAATREIEDLIRQISASGIKIVMVTHDLGQARRLAAEVVLLHRGQVREQAPTDRFFALPRSTAAQAFLSGDLLR</sequence>
<keyword evidence="5" id="KW-0547">Nucleotide-binding</keyword>
<dbReference type="PANTHER" id="PTHR43166">
    <property type="entry name" value="AMINO ACID IMPORT ATP-BINDING PROTEIN"/>
    <property type="match status" value="1"/>
</dbReference>
<dbReference type="Gene3D" id="3.40.50.300">
    <property type="entry name" value="P-loop containing nucleotide triphosphate hydrolases"/>
    <property type="match status" value="1"/>
</dbReference>
<feature type="domain" description="ABC transporter" evidence="8">
    <location>
        <begin position="25"/>
        <end position="249"/>
    </location>
</feature>
<evidence type="ECO:0000256" key="6">
    <source>
        <dbReference type="ARBA" id="ARBA00022840"/>
    </source>
</evidence>
<evidence type="ECO:0000256" key="2">
    <source>
        <dbReference type="ARBA" id="ARBA00005417"/>
    </source>
</evidence>
<accession>A0ABV3L8M9</accession>
<dbReference type="InterPro" id="IPR003593">
    <property type="entry name" value="AAA+_ATPase"/>
</dbReference>
<dbReference type="Proteomes" id="UP001553161">
    <property type="component" value="Unassembled WGS sequence"/>
</dbReference>
<protein>
    <submittedName>
        <fullName evidence="9">ATP-binding cassette domain-containing protein</fullName>
    </submittedName>
</protein>
<dbReference type="PROSITE" id="PS00211">
    <property type="entry name" value="ABC_TRANSPORTER_1"/>
    <property type="match status" value="1"/>
</dbReference>
<evidence type="ECO:0000256" key="1">
    <source>
        <dbReference type="ARBA" id="ARBA00004202"/>
    </source>
</evidence>
<dbReference type="EMBL" id="JBFBVU010000018">
    <property type="protein sequence ID" value="MEV8467857.1"/>
    <property type="molecule type" value="Genomic_DNA"/>
</dbReference>
<keyword evidence="7" id="KW-0472">Membrane</keyword>
<evidence type="ECO:0000256" key="7">
    <source>
        <dbReference type="ARBA" id="ARBA00023136"/>
    </source>
</evidence>
<evidence type="ECO:0000259" key="8">
    <source>
        <dbReference type="PROSITE" id="PS50893"/>
    </source>
</evidence>
<evidence type="ECO:0000313" key="10">
    <source>
        <dbReference type="Proteomes" id="UP001553161"/>
    </source>
</evidence>
<keyword evidence="3" id="KW-0813">Transport</keyword>
<dbReference type="SUPFAM" id="SSF52540">
    <property type="entry name" value="P-loop containing nucleoside triphosphate hydrolases"/>
    <property type="match status" value="1"/>
</dbReference>
<dbReference type="Pfam" id="PF00005">
    <property type="entry name" value="ABC_tran"/>
    <property type="match status" value="1"/>
</dbReference>
<dbReference type="InterPro" id="IPR003439">
    <property type="entry name" value="ABC_transporter-like_ATP-bd"/>
</dbReference>
<evidence type="ECO:0000256" key="4">
    <source>
        <dbReference type="ARBA" id="ARBA00022475"/>
    </source>
</evidence>
<gene>
    <name evidence="9" type="ORF">AB0T83_13845</name>
</gene>
<keyword evidence="10" id="KW-1185">Reference proteome</keyword>
<dbReference type="SMART" id="SM00382">
    <property type="entry name" value="AAA"/>
    <property type="match status" value="1"/>
</dbReference>
<dbReference type="PROSITE" id="PS50893">
    <property type="entry name" value="ABC_TRANSPORTER_2"/>
    <property type="match status" value="1"/>
</dbReference>
<evidence type="ECO:0000256" key="5">
    <source>
        <dbReference type="ARBA" id="ARBA00022741"/>
    </source>
</evidence>
<evidence type="ECO:0000313" key="9">
    <source>
        <dbReference type="EMBL" id="MEV8467857.1"/>
    </source>
</evidence>
<dbReference type="RefSeq" id="WP_366193748.1">
    <property type="nucleotide sequence ID" value="NZ_JBFBVU010000018.1"/>
</dbReference>
<keyword evidence="6 9" id="KW-0067">ATP-binding</keyword>
<proteinExistence type="inferred from homology"/>
<dbReference type="InterPro" id="IPR017871">
    <property type="entry name" value="ABC_transporter-like_CS"/>
</dbReference>
<comment type="caution">
    <text evidence="9">The sequence shown here is derived from an EMBL/GenBank/DDBJ whole genome shotgun (WGS) entry which is preliminary data.</text>
</comment>
<comment type="similarity">
    <text evidence="2">Belongs to the ABC transporter superfamily.</text>
</comment>
<dbReference type="InterPro" id="IPR027417">
    <property type="entry name" value="P-loop_NTPase"/>
</dbReference>
<reference evidence="9 10" key="1">
    <citation type="submission" date="2024-07" db="EMBL/GenBank/DDBJ databases">
        <authorList>
            <person name="Kang M."/>
        </authorList>
    </citation>
    <scope>NUCLEOTIDE SEQUENCE [LARGE SCALE GENOMIC DNA]</scope>
    <source>
        <strain evidence="9 10">DFM31</strain>
    </source>
</reference>
<dbReference type="GO" id="GO:0005524">
    <property type="term" value="F:ATP binding"/>
    <property type="evidence" value="ECO:0007669"/>
    <property type="project" value="UniProtKB-KW"/>
</dbReference>
<organism evidence="9 10">
    <name type="scientific">Meridianimarinicoccus marinus</name>
    <dbReference type="NCBI Taxonomy" id="3231483"/>
    <lineage>
        <taxon>Bacteria</taxon>
        <taxon>Pseudomonadati</taxon>
        <taxon>Pseudomonadota</taxon>
        <taxon>Alphaproteobacteria</taxon>
        <taxon>Rhodobacterales</taxon>
        <taxon>Paracoccaceae</taxon>
        <taxon>Meridianimarinicoccus</taxon>
    </lineage>
</organism>
<name>A0ABV3L8M9_9RHOB</name>
<evidence type="ECO:0000256" key="3">
    <source>
        <dbReference type="ARBA" id="ARBA00022448"/>
    </source>
</evidence>
<dbReference type="PANTHER" id="PTHR43166:SF9">
    <property type="entry name" value="GLUTAMATE_ASPARTATE IMPORT ATP-BINDING PROTEIN GLTL"/>
    <property type="match status" value="1"/>
</dbReference>
<dbReference type="InterPro" id="IPR050086">
    <property type="entry name" value="MetN_ABC_transporter-like"/>
</dbReference>
<keyword evidence="4" id="KW-1003">Cell membrane</keyword>